<reference evidence="1" key="1">
    <citation type="journal article" date="2015" name="Nature">
        <title>Complex archaea that bridge the gap between prokaryotes and eukaryotes.</title>
        <authorList>
            <person name="Spang A."/>
            <person name="Saw J.H."/>
            <person name="Jorgensen S.L."/>
            <person name="Zaremba-Niedzwiedzka K."/>
            <person name="Martijn J."/>
            <person name="Lind A.E."/>
            <person name="van Eijk R."/>
            <person name="Schleper C."/>
            <person name="Guy L."/>
            <person name="Ettema T.J."/>
        </authorList>
    </citation>
    <scope>NUCLEOTIDE SEQUENCE</scope>
</reference>
<organism evidence="1">
    <name type="scientific">marine sediment metagenome</name>
    <dbReference type="NCBI Taxonomy" id="412755"/>
    <lineage>
        <taxon>unclassified sequences</taxon>
        <taxon>metagenomes</taxon>
        <taxon>ecological metagenomes</taxon>
    </lineage>
</organism>
<proteinExistence type="predicted"/>
<name>A0A0F8XR40_9ZZZZ</name>
<accession>A0A0F8XR40</accession>
<gene>
    <name evidence="1" type="ORF">LCGC14_2913040</name>
</gene>
<comment type="caution">
    <text evidence="1">The sequence shown here is derived from an EMBL/GenBank/DDBJ whole genome shotgun (WGS) entry which is preliminary data.</text>
</comment>
<protein>
    <submittedName>
        <fullName evidence="1">Uncharacterized protein</fullName>
    </submittedName>
</protein>
<evidence type="ECO:0000313" key="1">
    <source>
        <dbReference type="EMBL" id="KKK71527.1"/>
    </source>
</evidence>
<dbReference type="AlphaFoldDB" id="A0A0F8XR40"/>
<dbReference type="EMBL" id="LAZR01057694">
    <property type="protein sequence ID" value="KKK71527.1"/>
    <property type="molecule type" value="Genomic_DNA"/>
</dbReference>
<sequence length="67" mass="8212">MEIVDSVYDQYQQNYEKIYDISDLIIPFGKIFKKTKQLYIYSGTERIPFKERDTEFKVIFRQEFSEV</sequence>